<feature type="region of interest" description="Disordered" evidence="3">
    <location>
        <begin position="233"/>
        <end position="254"/>
    </location>
</feature>
<evidence type="ECO:0000313" key="5">
    <source>
        <dbReference type="EMBL" id="CAB3243067.1"/>
    </source>
</evidence>
<reference evidence="5 6" key="1">
    <citation type="submission" date="2020-04" db="EMBL/GenBank/DDBJ databases">
        <authorList>
            <person name="Wallbank WR R."/>
            <person name="Pardo Diaz C."/>
            <person name="Kozak K."/>
            <person name="Martin S."/>
            <person name="Jiggins C."/>
            <person name="Moest M."/>
            <person name="Warren A I."/>
            <person name="Byers J.R.P. K."/>
            <person name="Montejo-Kovacevich G."/>
            <person name="Yen C E."/>
        </authorList>
    </citation>
    <scope>NUCLEOTIDE SEQUENCE [LARGE SCALE GENOMIC DNA]</scope>
</reference>
<dbReference type="AlphaFoldDB" id="A0A8S1A7J1"/>
<keyword evidence="2" id="KW-0175">Coiled coil</keyword>
<evidence type="ECO:0000256" key="1">
    <source>
        <dbReference type="ARBA" id="ARBA00007549"/>
    </source>
</evidence>
<feature type="compositionally biased region" description="Basic residues" evidence="3">
    <location>
        <begin position="143"/>
        <end position="162"/>
    </location>
</feature>
<evidence type="ECO:0000256" key="3">
    <source>
        <dbReference type="SAM" id="MobiDB-lite"/>
    </source>
</evidence>
<comment type="caution">
    <text evidence="5">The sequence shown here is derived from an EMBL/GenBank/DDBJ whole genome shotgun (WGS) entry which is preliminary data.</text>
</comment>
<dbReference type="PANTHER" id="PTHR15904:SF17">
    <property type="entry name" value="RHO-GAP DOMAIN-CONTAINING PROTEIN"/>
    <property type="match status" value="1"/>
</dbReference>
<evidence type="ECO:0000259" key="4">
    <source>
        <dbReference type="Pfam" id="PF26116"/>
    </source>
</evidence>
<feature type="coiled-coil region" evidence="2">
    <location>
        <begin position="257"/>
        <end position="317"/>
    </location>
</feature>
<feature type="region of interest" description="Disordered" evidence="3">
    <location>
        <begin position="453"/>
        <end position="509"/>
    </location>
</feature>
<accession>A0A8S1A7J1</accession>
<dbReference type="PANTHER" id="PTHR15904">
    <property type="entry name" value="FAM13"/>
    <property type="match status" value="1"/>
</dbReference>
<sequence>MCRDWDMPGFCPGADPKATLASRTRDSISRILDSIVDAARYCIGYGQESDRSSERRVVISGLGWRAQCSERDREREKSTEDMAAPEGEREARKRRERRDSGCAHERKERRPHSEERPPPPPPPPALHDHNRLESERRAERLSRARRPQFGGKRRRPPPRIQKHPKENDCFTTSEENRCSTPPHFEYVVVQNPRMCEESEILDVGSLHRMVGRTSSVSSNGEEDTPTSLCAAAERARSDERYAPTVKRHDQPCPDRKLDKIQKKITMLKKNISKYESEFEAKHGHPLRPCDRIIDVSLTRMYENLRRYQEEKRSIRTDPVEFALKAQAIKQQKERDDKLDASFRNCKSMTEIVTAIEEWLESARQADGRTAIPESNWSSTQFAAEKLAVQKALLKLEASRGRPPAHSEDRGAARHLYERYRAMKRILANSRMDAITNGELATIHEHETMLFNTSVDSSSDSQEKPSVPSEISQETVETPLQSPPIREATVGEEVPSSASSAPSEEVPPSNEALHCLGIDDLTKALTEAKHQKSILRRTLKDYEICFEQQNCRKVQRDDKKGHEEEYLRYKAVKARIKLITALINKQKNHKNTN</sequence>
<protein>
    <recommendedName>
        <fullName evidence="4">FAM13A-like domain-containing protein</fullName>
    </recommendedName>
</protein>
<feature type="domain" description="FAM13A-like" evidence="4">
    <location>
        <begin position="518"/>
        <end position="585"/>
    </location>
</feature>
<feature type="compositionally biased region" description="Basic and acidic residues" evidence="3">
    <location>
        <begin position="68"/>
        <end position="117"/>
    </location>
</feature>
<feature type="compositionally biased region" description="Low complexity" evidence="3">
    <location>
        <begin position="491"/>
        <end position="508"/>
    </location>
</feature>
<feature type="compositionally biased region" description="Basic and acidic residues" evidence="3">
    <location>
        <begin position="126"/>
        <end position="142"/>
    </location>
</feature>
<comment type="similarity">
    <text evidence="1">Belongs to the FAM13 family.</text>
</comment>
<organism evidence="5 6">
    <name type="scientific">Arctia plantaginis</name>
    <name type="common">Wood tiger moth</name>
    <name type="synonym">Phalaena plantaginis</name>
    <dbReference type="NCBI Taxonomy" id="874455"/>
    <lineage>
        <taxon>Eukaryota</taxon>
        <taxon>Metazoa</taxon>
        <taxon>Ecdysozoa</taxon>
        <taxon>Arthropoda</taxon>
        <taxon>Hexapoda</taxon>
        <taxon>Insecta</taxon>
        <taxon>Pterygota</taxon>
        <taxon>Neoptera</taxon>
        <taxon>Endopterygota</taxon>
        <taxon>Lepidoptera</taxon>
        <taxon>Glossata</taxon>
        <taxon>Ditrysia</taxon>
        <taxon>Noctuoidea</taxon>
        <taxon>Erebidae</taxon>
        <taxon>Arctiinae</taxon>
        <taxon>Arctia</taxon>
    </lineage>
</organism>
<dbReference type="Pfam" id="PF26116">
    <property type="entry name" value="FAM13A"/>
    <property type="match status" value="1"/>
</dbReference>
<name>A0A8S1A7J1_ARCPL</name>
<dbReference type="EMBL" id="CADEBD010000314">
    <property type="protein sequence ID" value="CAB3243067.1"/>
    <property type="molecule type" value="Genomic_DNA"/>
</dbReference>
<feature type="region of interest" description="Disordered" evidence="3">
    <location>
        <begin position="67"/>
        <end position="177"/>
    </location>
</feature>
<dbReference type="InterPro" id="IPR039102">
    <property type="entry name" value="FAM13"/>
</dbReference>
<evidence type="ECO:0000313" key="6">
    <source>
        <dbReference type="Proteomes" id="UP000494256"/>
    </source>
</evidence>
<dbReference type="OrthoDB" id="300641at2759"/>
<proteinExistence type="inferred from homology"/>
<dbReference type="Proteomes" id="UP000494256">
    <property type="component" value="Unassembled WGS sequence"/>
</dbReference>
<dbReference type="InterPro" id="IPR059029">
    <property type="entry name" value="FAM13A_dom"/>
</dbReference>
<evidence type="ECO:0000256" key="2">
    <source>
        <dbReference type="SAM" id="Coils"/>
    </source>
</evidence>
<feature type="compositionally biased region" description="Polar residues" evidence="3">
    <location>
        <begin position="468"/>
        <end position="479"/>
    </location>
</feature>
<gene>
    <name evidence="5" type="ORF">APLA_LOCUS10213</name>
</gene>